<dbReference type="OrthoDB" id="34305at2157"/>
<feature type="transmembrane region" description="Helical" evidence="1">
    <location>
        <begin position="6"/>
        <end position="25"/>
    </location>
</feature>
<reference evidence="2 4" key="1">
    <citation type="submission" date="2018-05" db="EMBL/GenBank/DDBJ databases">
        <title>Complete Genome Sequences of Extremely Thermoacidophilic, Metal-Mobilizing Type-Strain Members of the Archaeal Family Sulfolobaceae: Acidianus brierleyi DSM-1651T, Acidianus sulfidivorans DSM-18786T, Metallosphaera hakonensis DSM-7519T, and Metallosphaera prunae DSM-10039T.</title>
        <authorList>
            <person name="Counts J.A."/>
            <person name="Kelly R.M."/>
        </authorList>
    </citation>
    <scope>NUCLEOTIDE SEQUENCE [LARGE SCALE GENOMIC DNA]</scope>
    <source>
        <strain evidence="2 4">JP7</strain>
    </source>
</reference>
<evidence type="ECO:0000313" key="2">
    <source>
        <dbReference type="EMBL" id="AWR96093.1"/>
    </source>
</evidence>
<keyword evidence="1" id="KW-0472">Membrane</keyword>
<gene>
    <name evidence="2" type="ORF">DFR86_00025</name>
    <name evidence="3" type="ORF">DFR86_11755</name>
</gene>
<dbReference type="GeneID" id="36838654"/>
<keyword evidence="1" id="KW-0812">Transmembrane</keyword>
<dbReference type="Proteomes" id="UP000248410">
    <property type="component" value="Chromosome"/>
</dbReference>
<dbReference type="RefSeq" id="WP_110378983.1">
    <property type="nucleotide sequence ID" value="NZ_CP029288.2"/>
</dbReference>
<evidence type="ECO:0000313" key="3">
    <source>
        <dbReference type="EMBL" id="AWR98144.1"/>
    </source>
</evidence>
<proteinExistence type="predicted"/>
<keyword evidence="4" id="KW-1185">Reference proteome</keyword>
<sequence>MGDLGVSEFILVIAAVIIGLVIFGFSEAYLVPYYSFTNAQQQAEQIENGIYVTISPPGVDGQNAVYLGYIYSPLYSGNYSVVAFCIPDSEIPSVGVATPSTSTSFPIYVMKSDTFIQASSQTISTLYDITGHILAKNIVAYSVPSDQPFEIVANLKSGYALVVWIIYQSSVYQFRVTYTYEG</sequence>
<evidence type="ECO:0000313" key="4">
    <source>
        <dbReference type="Proteomes" id="UP000248410"/>
    </source>
</evidence>
<accession>A0A2U9IJ88</accession>
<dbReference type="EMBL" id="CP029288">
    <property type="protein sequence ID" value="AWR96093.1"/>
    <property type="molecule type" value="Genomic_DNA"/>
</dbReference>
<dbReference type="KEGG" id="asul:DFR86_11755"/>
<name>A0A2U9IJ88_9CREN</name>
<protein>
    <submittedName>
        <fullName evidence="2">Uncharacterized protein</fullName>
    </submittedName>
</protein>
<dbReference type="EMBL" id="CP029288">
    <property type="protein sequence ID" value="AWR98144.1"/>
    <property type="molecule type" value="Genomic_DNA"/>
</dbReference>
<dbReference type="AlphaFoldDB" id="A0A2U9IJ88"/>
<evidence type="ECO:0000256" key="1">
    <source>
        <dbReference type="SAM" id="Phobius"/>
    </source>
</evidence>
<keyword evidence="1" id="KW-1133">Transmembrane helix</keyword>
<organism evidence="2 4">
    <name type="scientific">Acidianus sulfidivorans JP7</name>
    <dbReference type="NCBI Taxonomy" id="619593"/>
    <lineage>
        <taxon>Archaea</taxon>
        <taxon>Thermoproteota</taxon>
        <taxon>Thermoprotei</taxon>
        <taxon>Sulfolobales</taxon>
        <taxon>Sulfolobaceae</taxon>
        <taxon>Acidianus</taxon>
    </lineage>
</organism>